<evidence type="ECO:0000313" key="3">
    <source>
        <dbReference type="Proteomes" id="UP000593576"/>
    </source>
</evidence>
<dbReference type="Pfam" id="PF10536">
    <property type="entry name" value="PMD"/>
    <property type="match status" value="1"/>
</dbReference>
<protein>
    <recommendedName>
        <fullName evidence="1">Aminotransferase-like plant mobile domain-containing protein</fullName>
    </recommendedName>
</protein>
<comment type="caution">
    <text evidence="2">The sequence shown here is derived from an EMBL/GenBank/DDBJ whole genome shotgun (WGS) entry which is preliminary data.</text>
</comment>
<gene>
    <name evidence="2" type="ORF">Goshw_012961</name>
</gene>
<dbReference type="PANTHER" id="PTHR46033">
    <property type="entry name" value="PROTEIN MAIN-LIKE 2"/>
    <property type="match status" value="1"/>
</dbReference>
<sequence>MMLDLSQNLVHFRWILKLVDFRAVDELSWGSAVLATLYWEMCGEMKPNKAKIKGYLSLLQSWARFRFPFLRPRVNHPYTFSPITSYVEIPIALEDIQLLLDQQSEAQFQWTPYDDLTIRAVISDEFFQNLNIWYVKVLLVNYAT</sequence>
<dbReference type="Proteomes" id="UP000593576">
    <property type="component" value="Unassembled WGS sequence"/>
</dbReference>
<evidence type="ECO:0000313" key="2">
    <source>
        <dbReference type="EMBL" id="MBA0853056.1"/>
    </source>
</evidence>
<dbReference type="PANTHER" id="PTHR46033:SF8">
    <property type="entry name" value="PROTEIN MAINTENANCE OF MERISTEMS-LIKE"/>
    <property type="match status" value="1"/>
</dbReference>
<dbReference type="InterPro" id="IPR019557">
    <property type="entry name" value="AminoTfrase-like_pln_mobile"/>
</dbReference>
<dbReference type="InterPro" id="IPR044824">
    <property type="entry name" value="MAIN-like"/>
</dbReference>
<organism evidence="2 3">
    <name type="scientific">Gossypium schwendimanii</name>
    <name type="common">Cotton</name>
    <dbReference type="NCBI Taxonomy" id="34291"/>
    <lineage>
        <taxon>Eukaryota</taxon>
        <taxon>Viridiplantae</taxon>
        <taxon>Streptophyta</taxon>
        <taxon>Embryophyta</taxon>
        <taxon>Tracheophyta</taxon>
        <taxon>Spermatophyta</taxon>
        <taxon>Magnoliopsida</taxon>
        <taxon>eudicotyledons</taxon>
        <taxon>Gunneridae</taxon>
        <taxon>Pentapetalae</taxon>
        <taxon>rosids</taxon>
        <taxon>malvids</taxon>
        <taxon>Malvales</taxon>
        <taxon>Malvaceae</taxon>
        <taxon>Malvoideae</taxon>
        <taxon>Gossypium</taxon>
    </lineage>
</organism>
<reference evidence="2 3" key="1">
    <citation type="journal article" date="2019" name="Genome Biol. Evol.">
        <title>Insights into the evolution of the New World diploid cottons (Gossypium, subgenus Houzingenia) based on genome sequencing.</title>
        <authorList>
            <person name="Grover C.E."/>
            <person name="Arick M.A. 2nd"/>
            <person name="Thrash A."/>
            <person name="Conover J.L."/>
            <person name="Sanders W.S."/>
            <person name="Peterson D.G."/>
            <person name="Frelichowski J.E."/>
            <person name="Scheffler J.A."/>
            <person name="Scheffler B.E."/>
            <person name="Wendel J.F."/>
        </authorList>
    </citation>
    <scope>NUCLEOTIDE SEQUENCE [LARGE SCALE GENOMIC DNA]</scope>
    <source>
        <strain evidence="2">1</strain>
        <tissue evidence="2">Leaf</tissue>
    </source>
</reference>
<feature type="domain" description="Aminotransferase-like plant mobile" evidence="1">
    <location>
        <begin position="6"/>
        <end position="141"/>
    </location>
</feature>
<dbReference type="OrthoDB" id="984928at2759"/>
<keyword evidence="3" id="KW-1185">Reference proteome</keyword>
<dbReference type="GO" id="GO:0010073">
    <property type="term" value="P:meristem maintenance"/>
    <property type="evidence" value="ECO:0007669"/>
    <property type="project" value="InterPro"/>
</dbReference>
<proteinExistence type="predicted"/>
<evidence type="ECO:0000259" key="1">
    <source>
        <dbReference type="Pfam" id="PF10536"/>
    </source>
</evidence>
<feature type="non-terminal residue" evidence="2">
    <location>
        <position position="1"/>
    </location>
</feature>
<dbReference type="AlphaFoldDB" id="A0A7J9L3B3"/>
<dbReference type="EMBL" id="JABFAF010000004">
    <property type="protein sequence ID" value="MBA0853056.1"/>
    <property type="molecule type" value="Genomic_DNA"/>
</dbReference>
<accession>A0A7J9L3B3</accession>
<name>A0A7J9L3B3_GOSSC</name>